<dbReference type="EMBL" id="RQFP01000001">
    <property type="protein sequence ID" value="TGK95152.1"/>
    <property type="molecule type" value="Genomic_DNA"/>
</dbReference>
<accession>A0A2M9Y102</accession>
<evidence type="ECO:0000313" key="3">
    <source>
        <dbReference type="EMBL" id="TGK95152.1"/>
    </source>
</evidence>
<proteinExistence type="predicted"/>
<reference evidence="3" key="1">
    <citation type="journal article" date="2019" name="PLoS Negl. Trop. Dis.">
        <title>Revisiting the worldwide diversity of Leptospira species in the environment.</title>
        <authorList>
            <person name="Vincent A.T."/>
            <person name="Schiettekatte O."/>
            <person name="Bourhy P."/>
            <person name="Veyrier F.J."/>
            <person name="Picardeau M."/>
        </authorList>
    </citation>
    <scope>NUCLEOTIDE SEQUENCE [LARGE SCALE GENOMIC DNA]</scope>
    <source>
        <strain evidence="3">201800277</strain>
    </source>
</reference>
<dbReference type="PANTHER" id="PTHR35526">
    <property type="entry name" value="ANTI-SIGMA-F FACTOR RSBW-RELATED"/>
    <property type="match status" value="1"/>
</dbReference>
<dbReference type="SUPFAM" id="SSF55874">
    <property type="entry name" value="ATPase domain of HSP90 chaperone/DNA topoisomerase II/histidine kinase"/>
    <property type="match status" value="1"/>
</dbReference>
<dbReference type="InterPro" id="IPR050267">
    <property type="entry name" value="Anti-sigma-factor_SerPK"/>
</dbReference>
<gene>
    <name evidence="3" type="ORF">EHQ30_00440</name>
</gene>
<dbReference type="GO" id="GO:0004674">
    <property type="term" value="F:protein serine/threonine kinase activity"/>
    <property type="evidence" value="ECO:0007669"/>
    <property type="project" value="UniProtKB-KW"/>
</dbReference>
<dbReference type="Proteomes" id="UP000297891">
    <property type="component" value="Unassembled WGS sequence"/>
</dbReference>
<keyword evidence="3" id="KW-0067">ATP-binding</keyword>
<dbReference type="PANTHER" id="PTHR35526:SF3">
    <property type="entry name" value="ANTI-SIGMA-F FACTOR RSBW"/>
    <property type="match status" value="1"/>
</dbReference>
<evidence type="ECO:0000259" key="2">
    <source>
        <dbReference type="Pfam" id="PF13581"/>
    </source>
</evidence>
<dbReference type="OrthoDB" id="9798941at2"/>
<comment type="caution">
    <text evidence="3">The sequence shown here is derived from an EMBL/GenBank/DDBJ whole genome shotgun (WGS) entry which is preliminary data.</text>
</comment>
<dbReference type="AlphaFoldDB" id="A0A2M9Y102"/>
<dbReference type="RefSeq" id="WP_100791159.1">
    <property type="nucleotide sequence ID" value="NZ_NPDQ01000005.1"/>
</dbReference>
<keyword evidence="1" id="KW-0418">Kinase</keyword>
<name>A0A2M9Y102_9LEPT</name>
<dbReference type="InterPro" id="IPR003594">
    <property type="entry name" value="HATPase_dom"/>
</dbReference>
<organism evidence="3 4">
    <name type="scientific">Leptospira brenneri</name>
    <dbReference type="NCBI Taxonomy" id="2023182"/>
    <lineage>
        <taxon>Bacteria</taxon>
        <taxon>Pseudomonadati</taxon>
        <taxon>Spirochaetota</taxon>
        <taxon>Spirochaetia</taxon>
        <taxon>Leptospirales</taxon>
        <taxon>Leptospiraceae</taxon>
        <taxon>Leptospira</taxon>
    </lineage>
</organism>
<dbReference type="CDD" id="cd16936">
    <property type="entry name" value="HATPase_RsbW-like"/>
    <property type="match status" value="1"/>
</dbReference>
<feature type="domain" description="Histidine kinase/HSP90-like ATPase" evidence="2">
    <location>
        <begin position="19"/>
        <end position="139"/>
    </location>
</feature>
<dbReference type="Pfam" id="PF13581">
    <property type="entry name" value="HATPase_c_2"/>
    <property type="match status" value="1"/>
</dbReference>
<dbReference type="InterPro" id="IPR036890">
    <property type="entry name" value="HATPase_C_sf"/>
</dbReference>
<sequence>MSNQKKSTDYSKVVRIQIPSNPRFVSHTRNYFFNLCLEHGFSLFDSMDLKLVIGEAVVNIIRHAYSGQSDKPIFIEFQFDKDRVEIKLRDYGKKVEPKDLRSFDLSDYREHGIGLFMIKELTDYYFLDQSFEVGNQMVLIKRK</sequence>
<keyword evidence="1" id="KW-0808">Transferase</keyword>
<keyword evidence="4" id="KW-1185">Reference proteome</keyword>
<keyword evidence="3" id="KW-0547">Nucleotide-binding</keyword>
<keyword evidence="1" id="KW-0723">Serine/threonine-protein kinase</keyword>
<evidence type="ECO:0000256" key="1">
    <source>
        <dbReference type="ARBA" id="ARBA00022527"/>
    </source>
</evidence>
<dbReference type="Gene3D" id="3.30.565.10">
    <property type="entry name" value="Histidine kinase-like ATPase, C-terminal domain"/>
    <property type="match status" value="1"/>
</dbReference>
<evidence type="ECO:0000313" key="4">
    <source>
        <dbReference type="Proteomes" id="UP000297891"/>
    </source>
</evidence>
<dbReference type="GO" id="GO:0005524">
    <property type="term" value="F:ATP binding"/>
    <property type="evidence" value="ECO:0007669"/>
    <property type="project" value="UniProtKB-KW"/>
</dbReference>
<protein>
    <submittedName>
        <fullName evidence="3">ATP-binding protein</fullName>
    </submittedName>
</protein>